<dbReference type="EC" id="5.3.3.2" evidence="4"/>
<dbReference type="InterPro" id="IPR016181">
    <property type="entry name" value="Acyl_CoA_acyltransferase"/>
</dbReference>
<dbReference type="UniPathway" id="UPA00059">
    <property type="reaction ID" value="UER00104"/>
</dbReference>
<dbReference type="GO" id="GO:0046872">
    <property type="term" value="F:metal ion binding"/>
    <property type="evidence" value="ECO:0007669"/>
    <property type="project" value="UniProtKB-KW"/>
</dbReference>
<comment type="catalytic activity">
    <reaction evidence="12">
        <text>isopentenyl diphosphate = dimethylallyl diphosphate</text>
        <dbReference type="Rhea" id="RHEA:23284"/>
        <dbReference type="ChEBI" id="CHEBI:57623"/>
        <dbReference type="ChEBI" id="CHEBI:128769"/>
        <dbReference type="EC" id="5.3.3.2"/>
    </reaction>
    <physiologicalReaction direction="left-to-right" evidence="12">
        <dbReference type="Rhea" id="RHEA:23285"/>
    </physiologicalReaction>
</comment>
<keyword evidence="11 14" id="KW-0413">Isomerase</keyword>
<dbReference type="PANTHER" id="PTHR10885">
    <property type="entry name" value="ISOPENTENYL-DIPHOSPHATE DELTA-ISOMERASE"/>
    <property type="match status" value="1"/>
</dbReference>
<dbReference type="CDD" id="cd04301">
    <property type="entry name" value="NAT_SF"/>
    <property type="match status" value="1"/>
</dbReference>
<evidence type="ECO:0000256" key="1">
    <source>
        <dbReference type="ARBA" id="ARBA00001946"/>
    </source>
</evidence>
<dbReference type="SUPFAM" id="SSF55811">
    <property type="entry name" value="Nudix"/>
    <property type="match status" value="1"/>
</dbReference>
<dbReference type="GO" id="GO:0009240">
    <property type="term" value="P:isopentenyl diphosphate biosynthetic process"/>
    <property type="evidence" value="ECO:0007669"/>
    <property type="project" value="TreeGrafter"/>
</dbReference>
<keyword evidence="7" id="KW-0460">Magnesium</keyword>
<evidence type="ECO:0000259" key="13">
    <source>
        <dbReference type="PROSITE" id="PS51462"/>
    </source>
</evidence>
<comment type="pathway">
    <text evidence="2">Isoprenoid biosynthesis; dimethylallyl diphosphate biosynthesis; dimethylallyl diphosphate from isopentenyl diphosphate: step 1/1.</text>
</comment>
<sequence length="570" mass="64802">MSTTTTQTQIITADNVVRLFPEVDSSLASSHRTSARDGDLEGYDEEQIRLMEEVCIVLDNDDMPIGSASKKVCHLMKNINEGLLHRAFSVFLFDSKNRLLLQQRASEKITFPGMWTNTCCSHPLGVPGETGAELEAAVQGVRRAAQRKLEQELGIKAKQVPLDKFNFLTRIHYKAPSDGKWGEHEIDYILFIKADVDLDANANEVQDVRYVSEEELKAMFRDDSLKYTPWFKLICETMLFEWWEHLDSGLEKYMGERQIRRIISHGADTGALTAKTNNILHFLFKKTGITLPEFRKAFTAVPRSIQHRSARMEKPSPTVTVKAVPTSMSTHVSQYNTTDDQVRVLRTDEYKGAAQCLAEAFAHDGVVKYCIDTPDRDHWTASQRWDLHVTMLEYITYAHCMAGLATAVGPDYGCVALWMPPGKDVDDWCTYLRSGMWRLNYQLSAEGRTRFFNEFLPILHSTKHEVMGDRDNDSWYLVYIGTKPNARGKGYATKSIRYITDKADAEARACYLESSNPINLVIYERLGFGTKKKIHLLRGRMPQELDIMVREPVSAAGKIGAKLKETRMDV</sequence>
<evidence type="ECO:0000313" key="15">
    <source>
        <dbReference type="Proteomes" id="UP000192927"/>
    </source>
</evidence>
<dbReference type="NCBIfam" id="TIGR02150">
    <property type="entry name" value="IPP_isom_1"/>
    <property type="match status" value="1"/>
</dbReference>
<evidence type="ECO:0000256" key="3">
    <source>
        <dbReference type="ARBA" id="ARBA00007579"/>
    </source>
</evidence>
<organism evidence="14 15">
    <name type="scientific">Lasallia pustulata</name>
    <dbReference type="NCBI Taxonomy" id="136370"/>
    <lineage>
        <taxon>Eukaryota</taxon>
        <taxon>Fungi</taxon>
        <taxon>Dikarya</taxon>
        <taxon>Ascomycota</taxon>
        <taxon>Pezizomycotina</taxon>
        <taxon>Lecanoromycetes</taxon>
        <taxon>OSLEUM clade</taxon>
        <taxon>Umbilicariomycetidae</taxon>
        <taxon>Umbilicariales</taxon>
        <taxon>Umbilicariaceae</taxon>
        <taxon>Lasallia</taxon>
    </lineage>
</organism>
<dbReference type="SUPFAM" id="SSF55729">
    <property type="entry name" value="Acyl-CoA N-acyltransferases (Nat)"/>
    <property type="match status" value="1"/>
</dbReference>
<evidence type="ECO:0000256" key="2">
    <source>
        <dbReference type="ARBA" id="ARBA00004826"/>
    </source>
</evidence>
<evidence type="ECO:0000256" key="6">
    <source>
        <dbReference type="ARBA" id="ARBA00022723"/>
    </source>
</evidence>
<evidence type="ECO:0000256" key="9">
    <source>
        <dbReference type="ARBA" id="ARBA00023098"/>
    </source>
</evidence>
<dbReference type="PANTHER" id="PTHR10885:SF0">
    <property type="entry name" value="ISOPENTENYL-DIPHOSPHATE DELTA-ISOMERASE"/>
    <property type="match status" value="1"/>
</dbReference>
<dbReference type="Proteomes" id="UP000192927">
    <property type="component" value="Unassembled WGS sequence"/>
</dbReference>
<evidence type="ECO:0000313" key="14">
    <source>
        <dbReference type="EMBL" id="SLM40273.1"/>
    </source>
</evidence>
<keyword evidence="6" id="KW-0479">Metal-binding</keyword>
<dbReference type="GO" id="GO:0005737">
    <property type="term" value="C:cytoplasm"/>
    <property type="evidence" value="ECO:0007669"/>
    <property type="project" value="TreeGrafter"/>
</dbReference>
<evidence type="ECO:0000256" key="10">
    <source>
        <dbReference type="ARBA" id="ARBA00023229"/>
    </source>
</evidence>
<keyword evidence="8" id="KW-0752">Steroid biosynthesis</keyword>
<keyword evidence="5" id="KW-0444">Lipid biosynthesis</keyword>
<comment type="cofactor">
    <cofactor evidence="1">
        <name>Mg(2+)</name>
        <dbReference type="ChEBI" id="CHEBI:18420"/>
    </cofactor>
</comment>
<keyword evidence="9" id="KW-0443">Lipid metabolism</keyword>
<evidence type="ECO:0000256" key="7">
    <source>
        <dbReference type="ARBA" id="ARBA00022842"/>
    </source>
</evidence>
<keyword evidence="15" id="KW-1185">Reference proteome</keyword>
<reference evidence="15" key="1">
    <citation type="submission" date="2017-03" db="EMBL/GenBank/DDBJ databases">
        <authorList>
            <person name="Sharma R."/>
            <person name="Thines M."/>
        </authorList>
    </citation>
    <scope>NUCLEOTIDE SEQUENCE [LARGE SCALE GENOMIC DNA]</scope>
</reference>
<comment type="similarity">
    <text evidence="3">Belongs to the IPP isomerase type 1 family.</text>
</comment>
<dbReference type="GO" id="GO:0016747">
    <property type="term" value="F:acyltransferase activity, transferring groups other than amino-acyl groups"/>
    <property type="evidence" value="ECO:0007669"/>
    <property type="project" value="InterPro"/>
</dbReference>
<keyword evidence="10" id="KW-0414">Isoprene biosynthesis</keyword>
<evidence type="ECO:0000256" key="8">
    <source>
        <dbReference type="ARBA" id="ARBA00022955"/>
    </source>
</evidence>
<dbReference type="GO" id="GO:0004452">
    <property type="term" value="F:isopentenyl-diphosphate delta-isomerase activity"/>
    <property type="evidence" value="ECO:0007669"/>
    <property type="project" value="UniProtKB-EC"/>
</dbReference>
<dbReference type="InterPro" id="IPR000182">
    <property type="entry name" value="GNAT_dom"/>
</dbReference>
<evidence type="ECO:0000256" key="12">
    <source>
        <dbReference type="ARBA" id="ARBA00029294"/>
    </source>
</evidence>
<evidence type="ECO:0000256" key="5">
    <source>
        <dbReference type="ARBA" id="ARBA00022516"/>
    </source>
</evidence>
<dbReference type="Gene3D" id="3.90.79.10">
    <property type="entry name" value="Nucleoside Triphosphate Pyrophosphohydrolase"/>
    <property type="match status" value="1"/>
</dbReference>
<dbReference type="Gene3D" id="3.40.630.30">
    <property type="match status" value="1"/>
</dbReference>
<dbReference type="InterPro" id="IPR015797">
    <property type="entry name" value="NUDIX_hydrolase-like_dom_sf"/>
</dbReference>
<accession>A0A1W5DAT0</accession>
<dbReference type="InterPro" id="IPR000086">
    <property type="entry name" value="NUDIX_hydrolase_dom"/>
</dbReference>
<proteinExistence type="inferred from homology"/>
<dbReference type="GO" id="GO:0006694">
    <property type="term" value="P:steroid biosynthetic process"/>
    <property type="evidence" value="ECO:0007669"/>
    <property type="project" value="UniProtKB-KW"/>
</dbReference>
<dbReference type="AlphaFoldDB" id="A0A1W5DAT0"/>
<protein>
    <recommendedName>
        <fullName evidence="4">isopentenyl-diphosphate Delta-isomerase</fullName>
        <ecNumber evidence="4">5.3.3.2</ecNumber>
    </recommendedName>
</protein>
<dbReference type="GO" id="GO:0050992">
    <property type="term" value="P:dimethylallyl diphosphate biosynthetic process"/>
    <property type="evidence" value="ECO:0007669"/>
    <property type="project" value="UniProtKB-UniPathway"/>
</dbReference>
<dbReference type="PROSITE" id="PS51462">
    <property type="entry name" value="NUDIX"/>
    <property type="match status" value="1"/>
</dbReference>
<name>A0A1W5DAT0_9LECA</name>
<dbReference type="FunFam" id="3.90.79.10:FF:000012">
    <property type="entry name" value="Isopentenyl-diphosphate Delta-isomerase 1"/>
    <property type="match status" value="1"/>
</dbReference>
<dbReference type="EMBL" id="FWEW01003658">
    <property type="protein sequence ID" value="SLM40273.1"/>
    <property type="molecule type" value="Genomic_DNA"/>
</dbReference>
<evidence type="ECO:0000256" key="4">
    <source>
        <dbReference type="ARBA" id="ARBA00012057"/>
    </source>
</evidence>
<evidence type="ECO:0000256" key="11">
    <source>
        <dbReference type="ARBA" id="ARBA00023235"/>
    </source>
</evidence>
<dbReference type="Pfam" id="PF00293">
    <property type="entry name" value="NUDIX"/>
    <property type="match status" value="1"/>
</dbReference>
<dbReference type="InterPro" id="IPR011876">
    <property type="entry name" value="IsopentenylPP_isomerase_typ1"/>
</dbReference>
<feature type="domain" description="Nudix hydrolase" evidence="13">
    <location>
        <begin position="83"/>
        <end position="233"/>
    </location>
</feature>
<dbReference type="Pfam" id="PF00583">
    <property type="entry name" value="Acetyltransf_1"/>
    <property type="match status" value="1"/>
</dbReference>
<dbReference type="CDD" id="cd02885">
    <property type="entry name" value="NUDIX_IPP_Isomerase"/>
    <property type="match status" value="1"/>
</dbReference>